<evidence type="ECO:0000259" key="10">
    <source>
        <dbReference type="PROSITE" id="PS50860"/>
    </source>
</evidence>
<dbReference type="InterPro" id="IPR018162">
    <property type="entry name" value="Ala-tRNA-ligase_IIc_anticod-bd"/>
</dbReference>
<dbReference type="InterPro" id="IPR018164">
    <property type="entry name" value="Ala-tRNA-synth_IIc_N"/>
</dbReference>
<dbReference type="GO" id="GO:0005737">
    <property type="term" value="C:cytoplasm"/>
    <property type="evidence" value="ECO:0007669"/>
    <property type="project" value="InterPro"/>
</dbReference>
<dbReference type="PRINTS" id="PR00980">
    <property type="entry name" value="TRNASYNTHALA"/>
</dbReference>
<keyword evidence="9" id="KW-0030">Aminoacyl-tRNA synthetase</keyword>
<evidence type="ECO:0000256" key="6">
    <source>
        <dbReference type="ARBA" id="ARBA00022840"/>
    </source>
</evidence>
<dbReference type="InterPro" id="IPR012947">
    <property type="entry name" value="tRNA_SAD"/>
</dbReference>
<dbReference type="GO" id="GO:0006419">
    <property type="term" value="P:alanyl-tRNA aminoacylation"/>
    <property type="evidence" value="ECO:0007669"/>
    <property type="project" value="InterPro"/>
</dbReference>
<dbReference type="Gene3D" id="3.30.54.20">
    <property type="match status" value="1"/>
</dbReference>
<dbReference type="PATRIC" id="fig|1618608.3.peg.130"/>
<keyword evidence="7" id="KW-0694">RNA-binding</keyword>
<dbReference type="InterPro" id="IPR018163">
    <property type="entry name" value="Thr/Ala-tRNA-synth_IIc_edit"/>
</dbReference>
<evidence type="ECO:0000256" key="7">
    <source>
        <dbReference type="ARBA" id="ARBA00022884"/>
    </source>
</evidence>
<dbReference type="InterPro" id="IPR045864">
    <property type="entry name" value="aa-tRNA-synth_II/BPL/LPL"/>
</dbReference>
<dbReference type="SUPFAM" id="SSF55186">
    <property type="entry name" value="ThrRS/AlaRS common domain"/>
    <property type="match status" value="1"/>
</dbReference>
<dbReference type="Pfam" id="PF01411">
    <property type="entry name" value="tRNA-synt_2c"/>
    <property type="match status" value="1"/>
</dbReference>
<keyword evidence="8" id="KW-0648">Protein biosynthesis</keyword>
<dbReference type="InterPro" id="IPR002318">
    <property type="entry name" value="Ala-tRNA-lgiase_IIc"/>
</dbReference>
<dbReference type="SUPFAM" id="SSF55681">
    <property type="entry name" value="Class II aaRS and biotin synthetases"/>
    <property type="match status" value="1"/>
</dbReference>
<reference evidence="11 12" key="1">
    <citation type="journal article" date="2015" name="Nature">
        <title>rRNA introns, odd ribosomes, and small enigmatic genomes across a large radiation of phyla.</title>
        <authorList>
            <person name="Brown C.T."/>
            <person name="Hug L.A."/>
            <person name="Thomas B.C."/>
            <person name="Sharon I."/>
            <person name="Castelle C.J."/>
            <person name="Singh A."/>
            <person name="Wilkins M.J."/>
            <person name="Williams K.H."/>
            <person name="Banfield J.F."/>
        </authorList>
    </citation>
    <scope>NUCLEOTIDE SEQUENCE [LARGE SCALE GENOMIC DNA]</scope>
</reference>
<dbReference type="InterPro" id="IPR018165">
    <property type="entry name" value="Ala-tRNA-synth_IIc_core"/>
</dbReference>
<comment type="similarity">
    <text evidence="1">Belongs to the class-II aminoacyl-tRNA synthetase family.</text>
</comment>
<dbReference type="PROSITE" id="PS50860">
    <property type="entry name" value="AA_TRNA_LIGASE_II_ALA"/>
    <property type="match status" value="1"/>
</dbReference>
<evidence type="ECO:0000256" key="3">
    <source>
        <dbReference type="ARBA" id="ARBA00022555"/>
    </source>
</evidence>
<dbReference type="PANTHER" id="PTHR11777">
    <property type="entry name" value="ALANYL-TRNA SYNTHETASE"/>
    <property type="match status" value="1"/>
</dbReference>
<dbReference type="GO" id="GO:0005524">
    <property type="term" value="F:ATP binding"/>
    <property type="evidence" value="ECO:0007669"/>
    <property type="project" value="UniProtKB-KW"/>
</dbReference>
<organism evidence="11 12">
    <name type="scientific">Candidatus Adlerbacteria bacterium GW2011_GWC1_50_9</name>
    <dbReference type="NCBI Taxonomy" id="1618608"/>
    <lineage>
        <taxon>Bacteria</taxon>
        <taxon>Candidatus Adleribacteriota</taxon>
    </lineage>
</organism>
<gene>
    <name evidence="11" type="ORF">UY61_C0008G0012</name>
</gene>
<dbReference type="Gene3D" id="3.30.980.10">
    <property type="entry name" value="Threonyl-trna Synthetase, Chain A, domain 2"/>
    <property type="match status" value="1"/>
</dbReference>
<dbReference type="GO" id="GO:0004813">
    <property type="term" value="F:alanine-tRNA ligase activity"/>
    <property type="evidence" value="ECO:0007669"/>
    <property type="project" value="UniProtKB-EC"/>
</dbReference>
<accession>A0A0G1WS11</accession>
<evidence type="ECO:0000256" key="9">
    <source>
        <dbReference type="ARBA" id="ARBA00023146"/>
    </source>
</evidence>
<dbReference type="EC" id="6.1.1.7" evidence="2"/>
<comment type="caution">
    <text evidence="11">The sequence shown here is derived from an EMBL/GenBank/DDBJ whole genome shotgun (WGS) entry which is preliminary data.</text>
</comment>
<name>A0A0G1WS11_9BACT</name>
<dbReference type="FunFam" id="3.30.980.10:FF:000004">
    <property type="entry name" value="Alanine--tRNA ligase, cytoplasmic"/>
    <property type="match status" value="1"/>
</dbReference>
<keyword evidence="3" id="KW-0820">tRNA-binding</keyword>
<dbReference type="AlphaFoldDB" id="A0A0G1WS11"/>
<dbReference type="Proteomes" id="UP000034201">
    <property type="component" value="Unassembled WGS sequence"/>
</dbReference>
<evidence type="ECO:0000256" key="4">
    <source>
        <dbReference type="ARBA" id="ARBA00022598"/>
    </source>
</evidence>
<keyword evidence="4 11" id="KW-0436">Ligase</keyword>
<keyword evidence="5" id="KW-0547">Nucleotide-binding</keyword>
<sequence length="615" mass="70046">MIGDMNASEIRQKFLKFFEERGHRVVPSSSLIPDDPSVLLTTAGMQQFKPYYSGLDPETTIHPSIGKPVGKNAASVQKSFRTSDIDEVGDESHLTFFEMLGNFSFGYKPGEPRSPQGGYFKKEAIQYAYDFVTKEMKSKIDYVTVFSGVSFGGSIVPADSDSEKIWKNIDHNLDVRKKGHEDNFWGPTGAEGPCGPTTEIYVNGVEIWNIVFNEYYQHKDKKLEKLKTPGVDTGMGLERLAMVVQKTNTIFETDLFREPFQYFLAFGEEGRIISDHLRGSIFLIADGIKPSNKDIGYILRRLIRRIVVACKINKIPLESLDSRINRAIKFYKFYPELGKNEEMILTEIDEEIKRFNKTLEKGLNEFFKKYPEVKAQKIEPGKSFKPHIVKHVNIDDAFHFHQTFGLTIDIIKDLAKRGGHFVDEEAFNKSLKKHQEISRAGSEAKFGGHGLYLKTGEVTIRDESEIEKVTRLHTATHLMHAALRAVLGSEVRQDGSDITVERTRFDFRFPRKVTPEELKEIEEWVNGAIQKDFLVEWKESDYESALKDGALGFFREKYPPRVKVYTVFDPKTGEVFSKEFCGGPHVEHTGTIGRFRITKEGSSSAGVRRIRAVIE</sequence>
<dbReference type="GO" id="GO:0002161">
    <property type="term" value="F:aminoacyl-tRNA deacylase activity"/>
    <property type="evidence" value="ECO:0007669"/>
    <property type="project" value="TreeGrafter"/>
</dbReference>
<dbReference type="SMART" id="SM00863">
    <property type="entry name" value="tRNA_SAD"/>
    <property type="match status" value="1"/>
</dbReference>
<dbReference type="CDD" id="cd00673">
    <property type="entry name" value="AlaRS_core"/>
    <property type="match status" value="1"/>
</dbReference>
<evidence type="ECO:0000313" key="12">
    <source>
        <dbReference type="Proteomes" id="UP000034201"/>
    </source>
</evidence>
<evidence type="ECO:0000256" key="1">
    <source>
        <dbReference type="ARBA" id="ARBA00008226"/>
    </source>
</evidence>
<evidence type="ECO:0000256" key="8">
    <source>
        <dbReference type="ARBA" id="ARBA00022917"/>
    </source>
</evidence>
<proteinExistence type="inferred from homology"/>
<dbReference type="GO" id="GO:0000049">
    <property type="term" value="F:tRNA binding"/>
    <property type="evidence" value="ECO:0007669"/>
    <property type="project" value="UniProtKB-KW"/>
</dbReference>
<dbReference type="Pfam" id="PF07973">
    <property type="entry name" value="tRNA_SAD"/>
    <property type="match status" value="1"/>
</dbReference>
<evidence type="ECO:0000256" key="5">
    <source>
        <dbReference type="ARBA" id="ARBA00022741"/>
    </source>
</evidence>
<evidence type="ECO:0000256" key="2">
    <source>
        <dbReference type="ARBA" id="ARBA00013168"/>
    </source>
</evidence>
<dbReference type="Gene3D" id="3.30.930.10">
    <property type="entry name" value="Bira Bifunctional Protein, Domain 2"/>
    <property type="match status" value="1"/>
</dbReference>
<dbReference type="EMBL" id="LCQQ01000008">
    <property type="protein sequence ID" value="KKW21360.1"/>
    <property type="molecule type" value="Genomic_DNA"/>
</dbReference>
<dbReference type="SUPFAM" id="SSF101353">
    <property type="entry name" value="Putative anticodon-binding domain of alanyl-tRNA synthetase (AlaRS)"/>
    <property type="match status" value="1"/>
</dbReference>
<keyword evidence="6" id="KW-0067">ATP-binding</keyword>
<dbReference type="InterPro" id="IPR050058">
    <property type="entry name" value="Ala-tRNA_ligase"/>
</dbReference>
<feature type="domain" description="Alanyl-transfer RNA synthetases family profile" evidence="10">
    <location>
        <begin position="5"/>
        <end position="615"/>
    </location>
</feature>
<protein>
    <recommendedName>
        <fullName evidence="2">alanine--tRNA ligase</fullName>
        <ecNumber evidence="2">6.1.1.7</ecNumber>
    </recommendedName>
</protein>
<evidence type="ECO:0000313" key="11">
    <source>
        <dbReference type="EMBL" id="KKW21360.1"/>
    </source>
</evidence>
<dbReference type="PANTHER" id="PTHR11777:SF9">
    <property type="entry name" value="ALANINE--TRNA LIGASE, CYTOPLASMIC"/>
    <property type="match status" value="1"/>
</dbReference>